<feature type="region of interest" description="Disordered" evidence="1">
    <location>
        <begin position="206"/>
        <end position="226"/>
    </location>
</feature>
<evidence type="ECO:0000313" key="2">
    <source>
        <dbReference type="EMBL" id="KAJ4367546.1"/>
    </source>
</evidence>
<gene>
    <name evidence="2" type="ORF">N0V83_007130</name>
</gene>
<dbReference type="Proteomes" id="UP001140560">
    <property type="component" value="Unassembled WGS sequence"/>
</dbReference>
<name>A0A9W9CKZ6_9PLEO</name>
<reference evidence="2" key="1">
    <citation type="submission" date="2022-10" db="EMBL/GenBank/DDBJ databases">
        <title>Tapping the CABI collections for fungal endophytes: first genome assemblies for Collariella, Neodidymelliopsis, Ascochyta clinopodiicola, Didymella pomorum, Didymosphaeria variabile, Neocosmospora piperis and Neocucurbitaria cava.</title>
        <authorList>
            <person name="Hill R."/>
        </authorList>
    </citation>
    <scope>NUCLEOTIDE SEQUENCE</scope>
    <source>
        <strain evidence="2">IMI 356814</strain>
    </source>
</reference>
<organism evidence="2 3">
    <name type="scientific">Neocucurbitaria cava</name>
    <dbReference type="NCBI Taxonomy" id="798079"/>
    <lineage>
        <taxon>Eukaryota</taxon>
        <taxon>Fungi</taxon>
        <taxon>Dikarya</taxon>
        <taxon>Ascomycota</taxon>
        <taxon>Pezizomycotina</taxon>
        <taxon>Dothideomycetes</taxon>
        <taxon>Pleosporomycetidae</taxon>
        <taxon>Pleosporales</taxon>
        <taxon>Pleosporineae</taxon>
        <taxon>Cucurbitariaceae</taxon>
        <taxon>Neocucurbitaria</taxon>
    </lineage>
</organism>
<evidence type="ECO:0000313" key="3">
    <source>
        <dbReference type="Proteomes" id="UP001140560"/>
    </source>
</evidence>
<protein>
    <submittedName>
        <fullName evidence="2">Uncharacterized protein</fullName>
    </submittedName>
</protein>
<proteinExistence type="predicted"/>
<evidence type="ECO:0000256" key="1">
    <source>
        <dbReference type="SAM" id="MobiDB-lite"/>
    </source>
</evidence>
<sequence length="338" mass="37960">MHPSAHQVTVTVVWVRYTLLTAEIINFVDNNGPHDIDEVVAQKVDDVCLQLEALIAEFKLEEQMNAKDTTHLFRCLLADHIMNVYAIIIGLKRLVRRTDQGRHVDAVTVTAARKVVSIILGFNNHTSPPNETKSIFDHFITFYPFCAVFSLYEYVLACTNPEDCEDDIRSLEGLGKAMAQACALRKDFLPFVKTVNALNKVTRSLQDERRREKSTTGIGAMSEGPQMPLQGVNLPIVATFDNFQNLVASELPQFDSTSFPSLPDFSMTLDGDFHPLGFVRALENDFQNRNWHDNWWDLSGGAGGSMTGNFNGIPKIKPMPDLSVDINRLKDEDEREKG</sequence>
<dbReference type="EMBL" id="JAPEUY010000012">
    <property type="protein sequence ID" value="KAJ4367546.1"/>
    <property type="molecule type" value="Genomic_DNA"/>
</dbReference>
<dbReference type="OrthoDB" id="39175at2759"/>
<accession>A0A9W9CKZ6</accession>
<keyword evidence="3" id="KW-1185">Reference proteome</keyword>
<dbReference type="AlphaFoldDB" id="A0A9W9CKZ6"/>
<comment type="caution">
    <text evidence="2">The sequence shown here is derived from an EMBL/GenBank/DDBJ whole genome shotgun (WGS) entry which is preliminary data.</text>
</comment>